<keyword evidence="4 6" id="KW-0472">Membrane</keyword>
<evidence type="ECO:0000313" key="8">
    <source>
        <dbReference type="Proteomes" id="UP000271974"/>
    </source>
</evidence>
<name>A0A3S0ZKK1_ELYCH</name>
<dbReference type="InterPro" id="IPR036259">
    <property type="entry name" value="MFS_trans_sf"/>
</dbReference>
<evidence type="ECO:0000256" key="4">
    <source>
        <dbReference type="ARBA" id="ARBA00023136"/>
    </source>
</evidence>
<comment type="caution">
    <text evidence="7">The sequence shown here is derived from an EMBL/GenBank/DDBJ whole genome shotgun (WGS) entry which is preliminary data.</text>
</comment>
<evidence type="ECO:0000256" key="3">
    <source>
        <dbReference type="ARBA" id="ARBA00022989"/>
    </source>
</evidence>
<feature type="transmembrane region" description="Helical" evidence="6">
    <location>
        <begin position="174"/>
        <end position="197"/>
    </location>
</feature>
<dbReference type="Proteomes" id="UP000271974">
    <property type="component" value="Unassembled WGS sequence"/>
</dbReference>
<dbReference type="AlphaFoldDB" id="A0A3S0ZKK1"/>
<protein>
    <recommendedName>
        <fullName evidence="9">Major facilitator superfamily (MFS) profile domain-containing protein</fullName>
    </recommendedName>
</protein>
<dbReference type="GO" id="GO:0016020">
    <property type="term" value="C:membrane"/>
    <property type="evidence" value="ECO:0007669"/>
    <property type="project" value="UniProtKB-SubCell"/>
</dbReference>
<comment type="subcellular location">
    <subcellularLocation>
        <location evidence="1">Membrane</location>
        <topology evidence="1">Multi-pass membrane protein</topology>
    </subcellularLocation>
</comment>
<evidence type="ECO:0000313" key="7">
    <source>
        <dbReference type="EMBL" id="RUS79890.1"/>
    </source>
</evidence>
<evidence type="ECO:0000256" key="1">
    <source>
        <dbReference type="ARBA" id="ARBA00004141"/>
    </source>
</evidence>
<dbReference type="EMBL" id="RQTK01000423">
    <property type="protein sequence ID" value="RUS79890.1"/>
    <property type="molecule type" value="Genomic_DNA"/>
</dbReference>
<evidence type="ECO:0000256" key="2">
    <source>
        <dbReference type="ARBA" id="ARBA00022692"/>
    </source>
</evidence>
<organism evidence="7 8">
    <name type="scientific">Elysia chlorotica</name>
    <name type="common">Eastern emerald elysia</name>
    <name type="synonym">Sea slug</name>
    <dbReference type="NCBI Taxonomy" id="188477"/>
    <lineage>
        <taxon>Eukaryota</taxon>
        <taxon>Metazoa</taxon>
        <taxon>Spiralia</taxon>
        <taxon>Lophotrochozoa</taxon>
        <taxon>Mollusca</taxon>
        <taxon>Gastropoda</taxon>
        <taxon>Heterobranchia</taxon>
        <taxon>Euthyneura</taxon>
        <taxon>Panpulmonata</taxon>
        <taxon>Sacoglossa</taxon>
        <taxon>Placobranchoidea</taxon>
        <taxon>Plakobranchidae</taxon>
        <taxon>Elysia</taxon>
    </lineage>
</organism>
<proteinExistence type="predicted"/>
<keyword evidence="2 6" id="KW-0812">Transmembrane</keyword>
<feature type="transmembrane region" description="Helical" evidence="6">
    <location>
        <begin position="141"/>
        <end position="162"/>
    </location>
</feature>
<feature type="region of interest" description="Disordered" evidence="5">
    <location>
        <begin position="36"/>
        <end position="59"/>
    </location>
</feature>
<gene>
    <name evidence="7" type="ORF">EGW08_012368</name>
</gene>
<keyword evidence="3 6" id="KW-1133">Transmembrane helix</keyword>
<feature type="transmembrane region" description="Helical" evidence="6">
    <location>
        <begin position="69"/>
        <end position="89"/>
    </location>
</feature>
<feature type="transmembrane region" description="Helical" evidence="6">
    <location>
        <begin position="238"/>
        <end position="262"/>
    </location>
</feature>
<feature type="transmembrane region" description="Helical" evidence="6">
    <location>
        <begin position="418"/>
        <end position="439"/>
    </location>
</feature>
<feature type="non-terminal residue" evidence="7">
    <location>
        <position position="1"/>
    </location>
</feature>
<feature type="non-terminal residue" evidence="7">
    <location>
        <position position="448"/>
    </location>
</feature>
<feature type="transmembrane region" description="Helical" evidence="6">
    <location>
        <begin position="203"/>
        <end position="226"/>
    </location>
</feature>
<feature type="transmembrane region" description="Helical" evidence="6">
    <location>
        <begin position="328"/>
        <end position="352"/>
    </location>
</feature>
<sequence>RFFLKGLYVLCRQSNCLLHTSLSVWRNRRVAAMAKGATSIQNSDPDPSQKLFEESQDDPDDLRKRRNMLIMIISCSFSMFGYGIYGAAYSQWIYVRFEMDVLGENFSEIDDGTVSKDPCFRGNHSDSPFKAMLMEAQSKSAHFSVLTTAVSLVPSFFVNLLLGAYSDQLGRRLIFITALSGNVARAGIVTAVAYWGMDVNYVLVGYTVFGLTGDYVALAMAIFIYTADNTTKGKDRSFLMVAAHAMNFLFVNMSQFTSGYFIESTGYVWPMFTGFAGMALSLILVILFLPETLHKTKAKTVSPWHAVKGIFSFYFEQPANPIYKRKDFILMGLVFMVYDASIAYGITIIFLMNEPFCWGAKHIGYVRSFFGLLQAVLSTLTMKFFQLFMSDELVVVVTLLSSVANRYILAFATTHWHIYLAYSLRAFEPSVVAIVRAILSRMVPRAKR</sequence>
<dbReference type="SUPFAM" id="SSF103473">
    <property type="entry name" value="MFS general substrate transporter"/>
    <property type="match status" value="1"/>
</dbReference>
<dbReference type="PANTHER" id="PTHR23507">
    <property type="entry name" value="ZGC:174356"/>
    <property type="match status" value="1"/>
</dbReference>
<dbReference type="Gene3D" id="1.20.1250.20">
    <property type="entry name" value="MFS general substrate transporter like domains"/>
    <property type="match status" value="1"/>
</dbReference>
<evidence type="ECO:0000256" key="6">
    <source>
        <dbReference type="SAM" id="Phobius"/>
    </source>
</evidence>
<dbReference type="GO" id="GO:0022857">
    <property type="term" value="F:transmembrane transporter activity"/>
    <property type="evidence" value="ECO:0007669"/>
    <property type="project" value="TreeGrafter"/>
</dbReference>
<dbReference type="PANTHER" id="PTHR23507:SF1">
    <property type="entry name" value="FI18259P1-RELATED"/>
    <property type="match status" value="1"/>
</dbReference>
<evidence type="ECO:0008006" key="9">
    <source>
        <dbReference type="Google" id="ProtNLM"/>
    </source>
</evidence>
<feature type="transmembrane region" description="Helical" evidence="6">
    <location>
        <begin position="393"/>
        <end position="412"/>
    </location>
</feature>
<dbReference type="OrthoDB" id="6104307at2759"/>
<feature type="transmembrane region" description="Helical" evidence="6">
    <location>
        <begin position="268"/>
        <end position="289"/>
    </location>
</feature>
<accession>A0A3S0ZKK1</accession>
<evidence type="ECO:0000256" key="5">
    <source>
        <dbReference type="SAM" id="MobiDB-lite"/>
    </source>
</evidence>
<reference evidence="7 8" key="1">
    <citation type="submission" date="2019-01" db="EMBL/GenBank/DDBJ databases">
        <title>A draft genome assembly of the solar-powered sea slug Elysia chlorotica.</title>
        <authorList>
            <person name="Cai H."/>
            <person name="Li Q."/>
            <person name="Fang X."/>
            <person name="Li J."/>
            <person name="Curtis N.E."/>
            <person name="Altenburger A."/>
            <person name="Shibata T."/>
            <person name="Feng M."/>
            <person name="Maeda T."/>
            <person name="Schwartz J.A."/>
            <person name="Shigenobu S."/>
            <person name="Lundholm N."/>
            <person name="Nishiyama T."/>
            <person name="Yang H."/>
            <person name="Hasebe M."/>
            <person name="Li S."/>
            <person name="Pierce S.K."/>
            <person name="Wang J."/>
        </authorList>
    </citation>
    <scope>NUCLEOTIDE SEQUENCE [LARGE SCALE GENOMIC DNA]</scope>
    <source>
        <strain evidence="7">EC2010</strain>
        <tissue evidence="7">Whole organism of an adult</tissue>
    </source>
</reference>
<feature type="transmembrane region" description="Helical" evidence="6">
    <location>
        <begin position="364"/>
        <end position="381"/>
    </location>
</feature>
<keyword evidence="8" id="KW-1185">Reference proteome</keyword>